<dbReference type="AlphaFoldDB" id="A0A7Y8CCU4"/>
<protein>
    <submittedName>
        <fullName evidence="1">Uncharacterized protein</fullName>
    </submittedName>
</protein>
<evidence type="ECO:0000313" key="1">
    <source>
        <dbReference type="EMBL" id="NWC13286.1"/>
    </source>
</evidence>
<organism evidence="1 2">
    <name type="scientific">Pseudomonas gingeri</name>
    <dbReference type="NCBI Taxonomy" id="117681"/>
    <lineage>
        <taxon>Bacteria</taxon>
        <taxon>Pseudomonadati</taxon>
        <taxon>Pseudomonadota</taxon>
        <taxon>Gammaproteobacteria</taxon>
        <taxon>Pseudomonadales</taxon>
        <taxon>Pseudomonadaceae</taxon>
        <taxon>Pseudomonas</taxon>
    </lineage>
</organism>
<dbReference type="EMBL" id="JACAQE010000002">
    <property type="protein sequence ID" value="NWC13286.1"/>
    <property type="molecule type" value="Genomic_DNA"/>
</dbReference>
<comment type="caution">
    <text evidence="1">The sequence shown here is derived from an EMBL/GenBank/DDBJ whole genome shotgun (WGS) entry which is preliminary data.</text>
</comment>
<name>A0A7Y8CCU4_9PSED</name>
<dbReference type="RefSeq" id="WP_017128646.1">
    <property type="nucleotide sequence ID" value="NZ_JACAOK010000005.1"/>
</dbReference>
<dbReference type="Proteomes" id="UP000517547">
    <property type="component" value="Unassembled WGS sequence"/>
</dbReference>
<evidence type="ECO:0000313" key="2">
    <source>
        <dbReference type="Proteomes" id="UP000517547"/>
    </source>
</evidence>
<accession>A0A7Y8CCU4</accession>
<reference evidence="1 2" key="1">
    <citation type="submission" date="2020-04" db="EMBL/GenBank/DDBJ databases">
        <title>Molecular characterization of pseudomonads from Agaricus bisporus reveal novel blotch 2 pathogens in Western Europe.</title>
        <authorList>
            <person name="Taparia T."/>
            <person name="Krijger M."/>
            <person name="Haynes E."/>
            <person name="Elpinstone J.G."/>
            <person name="Noble R."/>
            <person name="Van Der Wolf J."/>
        </authorList>
    </citation>
    <scope>NUCLEOTIDE SEQUENCE [LARGE SCALE GENOMIC DNA]</scope>
    <source>
        <strain evidence="1 2">IPO3738</strain>
    </source>
</reference>
<sequence>MERLYTSPTLGEVLKYLVDASGILPRKARDREDDTEFDEVEAKSFRKRLERIAKEDCHLQKNMEEIIQLHAKTLSRYIRCPFRATQITELLNDLYESYASMVKSIGTFLTKADTTRYFLTTYAVEGAVRALARDWIKYQGHIYASAHPPEAFWYLPTRDEHQAWLMPLDKVLSWAYDACGQTLATFHHPCGVDDPNDNLKRNERAARSWKKAKRPPSLPVLVKNLEDSFAAQAQAGKPVDQQLQNAIVTCAAIARITTCIALDARDAFGEPYLQELAGQIQLYAGWMNAEIDEYMRNLEEEIRERNIDDAREKVLLGTRMAPSFWGFFEAKRSAADELMTHYMDSKGAVSPEVIRWLDKRYGSYAAKVRQDVIARWQLDKPAGLEVYLDRALALKNKPSATVQEVDQLALQMKDNGLSERLPWLLHWLRGVIAYRAEDYTTAAPHYREAFLHAKYSAGETQYILVNQYLEVMAKTRQWLAFKQGAQWACYLGLSVRWLRDKEPTDENLRNTYGILGLSKVHYARL</sequence>
<proteinExistence type="predicted"/>
<gene>
    <name evidence="1" type="ORF">HX845_06540</name>
</gene>